<dbReference type="EMBL" id="PVXO01000054">
    <property type="protein sequence ID" value="PRR77987.1"/>
    <property type="molecule type" value="Genomic_DNA"/>
</dbReference>
<evidence type="ECO:0008006" key="3">
    <source>
        <dbReference type="Google" id="ProtNLM"/>
    </source>
</evidence>
<comment type="caution">
    <text evidence="1">The sequence shown here is derived from an EMBL/GenBank/DDBJ whole genome shotgun (WGS) entry which is preliminary data.</text>
</comment>
<dbReference type="RefSeq" id="WP_106064154.1">
    <property type="nucleotide sequence ID" value="NZ_PVXO01000054.1"/>
</dbReference>
<organism evidence="1 2">
    <name type="scientific">Clostridium liquoris</name>
    <dbReference type="NCBI Taxonomy" id="1289519"/>
    <lineage>
        <taxon>Bacteria</taxon>
        <taxon>Bacillati</taxon>
        <taxon>Bacillota</taxon>
        <taxon>Clostridia</taxon>
        <taxon>Eubacteriales</taxon>
        <taxon>Clostridiaceae</taxon>
        <taxon>Clostridium</taxon>
    </lineage>
</organism>
<evidence type="ECO:0000313" key="2">
    <source>
        <dbReference type="Proteomes" id="UP000239706"/>
    </source>
</evidence>
<protein>
    <recommendedName>
        <fullName evidence="3">PIN domain-containing protein</fullName>
    </recommendedName>
</protein>
<accession>A0A2T0B2J9</accession>
<sequence>MIKEYLLDANIVIRIWNEYPQLLNTIENREGIDFKISQDIAGELSIKEFRNINGMHVLTDRFLKLLGHIINNDGSSLKGHNENSCIKQDSNNNMYFVEGYKISHNDYSLIDICKNHKEYILVTEDKKMLESAKIVLDPSRVLTFNEFLKDLNSFNVL</sequence>
<gene>
    <name evidence="1" type="ORF">CLLI_20820</name>
</gene>
<keyword evidence="2" id="KW-1185">Reference proteome</keyword>
<dbReference type="OrthoDB" id="1910920at2"/>
<dbReference type="AlphaFoldDB" id="A0A2T0B2J9"/>
<name>A0A2T0B2J9_9CLOT</name>
<dbReference type="Proteomes" id="UP000239706">
    <property type="component" value="Unassembled WGS sequence"/>
</dbReference>
<reference evidence="1 2" key="1">
    <citation type="submission" date="2018-03" db="EMBL/GenBank/DDBJ databases">
        <title>Genome sequence of Clostridium liquoris DSM 100320.</title>
        <authorList>
            <person name="Poehlein A."/>
            <person name="Daniel R."/>
        </authorList>
    </citation>
    <scope>NUCLEOTIDE SEQUENCE [LARGE SCALE GENOMIC DNA]</scope>
    <source>
        <strain evidence="1 2">DSM 100320</strain>
    </source>
</reference>
<proteinExistence type="predicted"/>
<dbReference type="SUPFAM" id="SSF88723">
    <property type="entry name" value="PIN domain-like"/>
    <property type="match status" value="1"/>
</dbReference>
<evidence type="ECO:0000313" key="1">
    <source>
        <dbReference type="EMBL" id="PRR77987.1"/>
    </source>
</evidence>
<dbReference type="InterPro" id="IPR029060">
    <property type="entry name" value="PIN-like_dom_sf"/>
</dbReference>